<dbReference type="InParanoid" id="A0A0C2ZZJ9"/>
<feature type="region of interest" description="Disordered" evidence="1">
    <location>
        <begin position="218"/>
        <end position="251"/>
    </location>
</feature>
<keyword evidence="3" id="KW-1185">Reference proteome</keyword>
<reference evidence="2 3" key="1">
    <citation type="submission" date="2014-04" db="EMBL/GenBank/DDBJ databases">
        <authorList>
            <consortium name="DOE Joint Genome Institute"/>
            <person name="Kuo A."/>
            <person name="Kohler A."/>
            <person name="Nagy L.G."/>
            <person name="Floudas D."/>
            <person name="Copeland A."/>
            <person name="Barry K.W."/>
            <person name="Cichocki N."/>
            <person name="Veneault-Fourrey C."/>
            <person name="LaButti K."/>
            <person name="Lindquist E.A."/>
            <person name="Lipzen A."/>
            <person name="Lundell T."/>
            <person name="Morin E."/>
            <person name="Murat C."/>
            <person name="Sun H."/>
            <person name="Tunlid A."/>
            <person name="Henrissat B."/>
            <person name="Grigoriev I.V."/>
            <person name="Hibbett D.S."/>
            <person name="Martin F."/>
            <person name="Nordberg H.P."/>
            <person name="Cantor M.N."/>
            <person name="Hua S.X."/>
        </authorList>
    </citation>
    <scope>NUCLEOTIDE SEQUENCE [LARGE SCALE GENOMIC DNA]</scope>
    <source>
        <strain evidence="2 3">Foug A</strain>
    </source>
</reference>
<proteinExistence type="predicted"/>
<dbReference type="HOGENOM" id="CLU_639618_0_0_1"/>
<name>A0A0C2ZZJ9_9AGAM</name>
<dbReference type="Proteomes" id="UP000053989">
    <property type="component" value="Unassembled WGS sequence"/>
</dbReference>
<dbReference type="AlphaFoldDB" id="A0A0C2ZZJ9"/>
<dbReference type="EMBL" id="KN822094">
    <property type="protein sequence ID" value="KIM57867.1"/>
    <property type="molecule type" value="Genomic_DNA"/>
</dbReference>
<evidence type="ECO:0000313" key="3">
    <source>
        <dbReference type="Proteomes" id="UP000053989"/>
    </source>
</evidence>
<evidence type="ECO:0000313" key="2">
    <source>
        <dbReference type="EMBL" id="KIM57867.1"/>
    </source>
</evidence>
<evidence type="ECO:0000256" key="1">
    <source>
        <dbReference type="SAM" id="MobiDB-lite"/>
    </source>
</evidence>
<gene>
    <name evidence="2" type="ORF">SCLCIDRAFT_28501</name>
</gene>
<organism evidence="2 3">
    <name type="scientific">Scleroderma citrinum Foug A</name>
    <dbReference type="NCBI Taxonomy" id="1036808"/>
    <lineage>
        <taxon>Eukaryota</taxon>
        <taxon>Fungi</taxon>
        <taxon>Dikarya</taxon>
        <taxon>Basidiomycota</taxon>
        <taxon>Agaricomycotina</taxon>
        <taxon>Agaricomycetes</taxon>
        <taxon>Agaricomycetidae</taxon>
        <taxon>Boletales</taxon>
        <taxon>Sclerodermatineae</taxon>
        <taxon>Sclerodermataceae</taxon>
        <taxon>Scleroderma</taxon>
    </lineage>
</organism>
<accession>A0A0C2ZZJ9</accession>
<protein>
    <submittedName>
        <fullName evidence="2">Uncharacterized protein</fullName>
    </submittedName>
</protein>
<sequence>MSDTQDPCTSSKALVQGTSAKSTEMTLVVLKSVPHEMQNWLQNSLPLTPRLPIEGEPDVCKQEAADSVVTVGCTNGMVKMAKPMIMDIDEKAVLGGELVERVHKLDKGDGDCEYQFANTFIAAIEHADGLGMSNETANVKEVRLKGCREGTSKGASVDKAAAECCQQLGTADGDPGREDECRDTPNELMQLLMQTAELYVKSSGDILHVYLTGTTWHAGNPNRPGHGTDSQRGLTDALSMPNDPETASMSHRDSARMYLGTGDVKCIVHKMDGVESQSGTLIWLGDIQSTETDVILPVNEAEIITAKAASDEPNGFGNQMDMLSLHTDAYSTANEMKMAANETECISMHQMEVQMKNSPEMFKIVTPKPIRQWRKFQAKSSSLDDSRALERQLHQMLKARELLMAMEIEMETVAVWMAQQAAAAFTQHK</sequence>
<reference evidence="3" key="2">
    <citation type="submission" date="2015-01" db="EMBL/GenBank/DDBJ databases">
        <title>Evolutionary Origins and Diversification of the Mycorrhizal Mutualists.</title>
        <authorList>
            <consortium name="DOE Joint Genome Institute"/>
            <consortium name="Mycorrhizal Genomics Consortium"/>
            <person name="Kohler A."/>
            <person name="Kuo A."/>
            <person name="Nagy L.G."/>
            <person name="Floudas D."/>
            <person name="Copeland A."/>
            <person name="Barry K.W."/>
            <person name="Cichocki N."/>
            <person name="Veneault-Fourrey C."/>
            <person name="LaButti K."/>
            <person name="Lindquist E.A."/>
            <person name="Lipzen A."/>
            <person name="Lundell T."/>
            <person name="Morin E."/>
            <person name="Murat C."/>
            <person name="Riley R."/>
            <person name="Ohm R."/>
            <person name="Sun H."/>
            <person name="Tunlid A."/>
            <person name="Henrissat B."/>
            <person name="Grigoriev I.V."/>
            <person name="Hibbett D.S."/>
            <person name="Martin F."/>
        </authorList>
    </citation>
    <scope>NUCLEOTIDE SEQUENCE [LARGE SCALE GENOMIC DNA]</scope>
    <source>
        <strain evidence="3">Foug A</strain>
    </source>
</reference>